<dbReference type="RefSeq" id="WP_024495921.1">
    <property type="nucleotide sequence ID" value="NZ_AWGA01000044.1"/>
</dbReference>
<dbReference type="EMBL" id="AWGA01000044">
    <property type="protein sequence ID" value="TEA27329.1"/>
    <property type="molecule type" value="Genomic_DNA"/>
</dbReference>
<dbReference type="AlphaFoldDB" id="A0AB94ID29"/>
<reference evidence="1 2" key="1">
    <citation type="journal article" date="2014" name="Appl. Environ. Microbiol.">
        <title>Genomic features of a bumble bee symbiont reflect its host environment.</title>
        <authorList>
            <person name="Martinson V.G."/>
            <person name="Magoc T."/>
            <person name="Koch H."/>
            <person name="Salzberg S.L."/>
            <person name="Moran N.A."/>
        </authorList>
    </citation>
    <scope>NUCLEOTIDE SEQUENCE [LARGE SCALE GENOMIC DNA]</scope>
    <source>
        <strain evidence="1 2">Bimp</strain>
    </source>
</reference>
<evidence type="ECO:0000313" key="1">
    <source>
        <dbReference type="EMBL" id="TEA27329.1"/>
    </source>
</evidence>
<name>A0AB94ID29_9GAMM</name>
<sequence>MNNSNMSLAALEEVSDCLGEDIHSLLLKFIYNTYDKFISALYQDLENIVCRLEQNKKIRFTDKEDRMTEEILSYLNGRGFEANHDTTYGGGHCDLVVRLNKFTWLGEAKKHADYDYLMKGFNQLTTRYATGTDFCSQGGLIIYCRTKDASSVMKKWKKTLQGSKQISCLTTDLCTYRPNLSFYSTHKHESTGINYTVKHIFVSLHYDPKD</sequence>
<evidence type="ECO:0008006" key="3">
    <source>
        <dbReference type="Google" id="ProtNLM"/>
    </source>
</evidence>
<keyword evidence="2" id="KW-1185">Reference proteome</keyword>
<proteinExistence type="predicted"/>
<organism evidence="1 2">
    <name type="scientific">Candidatus Schmidhempelia bombi str. Bimp</name>
    <dbReference type="NCBI Taxonomy" id="1387197"/>
    <lineage>
        <taxon>Bacteria</taxon>
        <taxon>Pseudomonadati</taxon>
        <taxon>Pseudomonadota</taxon>
        <taxon>Gammaproteobacteria</taxon>
        <taxon>Orbales</taxon>
        <taxon>Orbaceae</taxon>
        <taxon>Candidatus Schmidhempelia</taxon>
    </lineage>
</organism>
<protein>
    <recommendedName>
        <fullName evidence="3">Restriction endonuclease type IV Mrr domain-containing protein</fullName>
    </recommendedName>
</protein>
<dbReference type="Proteomes" id="UP000506160">
    <property type="component" value="Unassembled WGS sequence"/>
</dbReference>
<comment type="caution">
    <text evidence="1">The sequence shown here is derived from an EMBL/GenBank/DDBJ whole genome shotgun (WGS) entry which is preliminary data.</text>
</comment>
<accession>A0AB94ID29</accession>
<evidence type="ECO:0000313" key="2">
    <source>
        <dbReference type="Proteomes" id="UP000506160"/>
    </source>
</evidence>
<gene>
    <name evidence="1" type="ORF">O970_04290</name>
</gene>